<gene>
    <name evidence="1" type="ORF">FF38_12373</name>
</gene>
<evidence type="ECO:0000313" key="2">
    <source>
        <dbReference type="Proteomes" id="UP000037069"/>
    </source>
</evidence>
<dbReference type="Proteomes" id="UP000037069">
    <property type="component" value="Unassembled WGS sequence"/>
</dbReference>
<evidence type="ECO:0000313" key="1">
    <source>
        <dbReference type="EMBL" id="KNC32171.1"/>
    </source>
</evidence>
<sequence length="155" mass="17757">MFCNLYFFDISFKTRKVFTLYRLISIALPSVLCYPKSNINEKHLTVPSRIAPSLRNDTSNTRPEIVNPAAKHKPPLKYNFCQIMRILICFTKDPPPSTIHVKFTSIRFTTLEFSWISSLNNNSENATQSDGILKAEQDKSTQNARMLNAILKTVK</sequence>
<name>A0A0L0CIU1_LUCCU</name>
<organism evidence="1 2">
    <name type="scientific">Lucilia cuprina</name>
    <name type="common">Green bottle fly</name>
    <name type="synonym">Australian sheep blowfly</name>
    <dbReference type="NCBI Taxonomy" id="7375"/>
    <lineage>
        <taxon>Eukaryota</taxon>
        <taxon>Metazoa</taxon>
        <taxon>Ecdysozoa</taxon>
        <taxon>Arthropoda</taxon>
        <taxon>Hexapoda</taxon>
        <taxon>Insecta</taxon>
        <taxon>Pterygota</taxon>
        <taxon>Neoptera</taxon>
        <taxon>Endopterygota</taxon>
        <taxon>Diptera</taxon>
        <taxon>Brachycera</taxon>
        <taxon>Muscomorpha</taxon>
        <taxon>Oestroidea</taxon>
        <taxon>Calliphoridae</taxon>
        <taxon>Luciliinae</taxon>
        <taxon>Lucilia</taxon>
    </lineage>
</organism>
<accession>A0A0L0CIU1</accession>
<protein>
    <submittedName>
        <fullName evidence="1">Uncharacterized protein</fullName>
    </submittedName>
</protein>
<dbReference type="AlphaFoldDB" id="A0A0L0CIU1"/>
<proteinExistence type="predicted"/>
<keyword evidence="2" id="KW-1185">Reference proteome</keyword>
<reference evidence="1 2" key="1">
    <citation type="journal article" date="2015" name="Nat. Commun.">
        <title>Lucilia cuprina genome unlocks parasitic fly biology to underpin future interventions.</title>
        <authorList>
            <person name="Anstead C.A."/>
            <person name="Korhonen P.K."/>
            <person name="Young N.D."/>
            <person name="Hall R.S."/>
            <person name="Jex A.R."/>
            <person name="Murali S.C."/>
            <person name="Hughes D.S."/>
            <person name="Lee S.F."/>
            <person name="Perry T."/>
            <person name="Stroehlein A.J."/>
            <person name="Ansell B.R."/>
            <person name="Breugelmans B."/>
            <person name="Hofmann A."/>
            <person name="Qu J."/>
            <person name="Dugan S."/>
            <person name="Lee S.L."/>
            <person name="Chao H."/>
            <person name="Dinh H."/>
            <person name="Han Y."/>
            <person name="Doddapaneni H.V."/>
            <person name="Worley K.C."/>
            <person name="Muzny D.M."/>
            <person name="Ioannidis P."/>
            <person name="Waterhouse R.M."/>
            <person name="Zdobnov E.M."/>
            <person name="James P.J."/>
            <person name="Bagnall N.H."/>
            <person name="Kotze A.C."/>
            <person name="Gibbs R.A."/>
            <person name="Richards S."/>
            <person name="Batterham P."/>
            <person name="Gasser R.B."/>
        </authorList>
    </citation>
    <scope>NUCLEOTIDE SEQUENCE [LARGE SCALE GENOMIC DNA]</scope>
    <source>
        <strain evidence="1 2">LS</strain>
        <tissue evidence="1">Full body</tissue>
    </source>
</reference>
<comment type="caution">
    <text evidence="1">The sequence shown here is derived from an EMBL/GenBank/DDBJ whole genome shotgun (WGS) entry which is preliminary data.</text>
</comment>
<dbReference type="EMBL" id="JRES01000336">
    <property type="protein sequence ID" value="KNC32171.1"/>
    <property type="molecule type" value="Genomic_DNA"/>
</dbReference>